<reference evidence="17" key="1">
    <citation type="journal article" date="2014" name="Int. J. Syst. Evol. Microbiol.">
        <title>Complete genome sequence of Corynebacterium casei LMG S-19264T (=DSM 44701T), isolated from a smear-ripened cheese.</title>
        <authorList>
            <consortium name="US DOE Joint Genome Institute (JGI-PGF)"/>
            <person name="Walter F."/>
            <person name="Albersmeier A."/>
            <person name="Kalinowski J."/>
            <person name="Ruckert C."/>
        </authorList>
    </citation>
    <scope>NUCLEOTIDE SEQUENCE</scope>
    <source>
        <strain evidence="17">CGMCC 1.15254</strain>
    </source>
</reference>
<dbReference type="PANTHER" id="PTHR32552">
    <property type="entry name" value="FERRICHROME IRON RECEPTOR-RELATED"/>
    <property type="match status" value="1"/>
</dbReference>
<evidence type="ECO:0000256" key="5">
    <source>
        <dbReference type="ARBA" id="ARBA00022692"/>
    </source>
</evidence>
<keyword evidence="9 13" id="KW-0798">TonB box</keyword>
<evidence type="ECO:0000256" key="9">
    <source>
        <dbReference type="ARBA" id="ARBA00023077"/>
    </source>
</evidence>
<dbReference type="Gene3D" id="2.170.130.10">
    <property type="entry name" value="TonB-dependent receptor, plug domain"/>
    <property type="match status" value="1"/>
</dbReference>
<proteinExistence type="inferred from homology"/>
<keyword evidence="17" id="KW-0675">Receptor</keyword>
<evidence type="ECO:0000256" key="8">
    <source>
        <dbReference type="ARBA" id="ARBA00023065"/>
    </source>
</evidence>
<feature type="chain" id="PRO_5038008017" evidence="14">
    <location>
        <begin position="24"/>
        <end position="683"/>
    </location>
</feature>
<evidence type="ECO:0000256" key="13">
    <source>
        <dbReference type="RuleBase" id="RU003357"/>
    </source>
</evidence>
<keyword evidence="2 12" id="KW-0813">Transport</keyword>
<evidence type="ECO:0000259" key="16">
    <source>
        <dbReference type="Pfam" id="PF07715"/>
    </source>
</evidence>
<dbReference type="Pfam" id="PF00593">
    <property type="entry name" value="TonB_dep_Rec_b-barrel"/>
    <property type="match status" value="1"/>
</dbReference>
<feature type="signal peptide" evidence="14">
    <location>
        <begin position="1"/>
        <end position="23"/>
    </location>
</feature>
<comment type="similarity">
    <text evidence="12 13">Belongs to the TonB-dependent receptor family.</text>
</comment>
<dbReference type="PANTHER" id="PTHR32552:SF89">
    <property type="entry name" value="CATECHOLATE SIDEROPHORE RECEPTOR FIU"/>
    <property type="match status" value="1"/>
</dbReference>
<feature type="domain" description="TonB-dependent receptor plug" evidence="16">
    <location>
        <begin position="43"/>
        <end position="150"/>
    </location>
</feature>
<keyword evidence="4" id="KW-0410">Iron transport</keyword>
<comment type="subcellular location">
    <subcellularLocation>
        <location evidence="1 12">Cell outer membrane</location>
        <topology evidence="1 12">Multi-pass membrane protein</topology>
    </subcellularLocation>
</comment>
<feature type="domain" description="TonB-dependent receptor-like beta-barrel" evidence="15">
    <location>
        <begin position="217"/>
        <end position="649"/>
    </location>
</feature>
<dbReference type="Proteomes" id="UP000632498">
    <property type="component" value="Unassembled WGS sequence"/>
</dbReference>
<keyword evidence="8" id="KW-0406">Ion transport</keyword>
<dbReference type="Pfam" id="PF07715">
    <property type="entry name" value="Plug"/>
    <property type="match status" value="1"/>
</dbReference>
<dbReference type="Gene3D" id="2.40.170.20">
    <property type="entry name" value="TonB-dependent receptor, beta-barrel domain"/>
    <property type="match status" value="1"/>
</dbReference>
<keyword evidence="3 12" id="KW-1134">Transmembrane beta strand</keyword>
<name>A0A917C434_9PROT</name>
<dbReference type="SUPFAM" id="SSF56935">
    <property type="entry name" value="Porins"/>
    <property type="match status" value="1"/>
</dbReference>
<evidence type="ECO:0000256" key="11">
    <source>
        <dbReference type="ARBA" id="ARBA00023237"/>
    </source>
</evidence>
<evidence type="ECO:0000313" key="17">
    <source>
        <dbReference type="EMBL" id="GGF69024.1"/>
    </source>
</evidence>
<keyword evidence="18" id="KW-1185">Reference proteome</keyword>
<dbReference type="InterPro" id="IPR039426">
    <property type="entry name" value="TonB-dep_rcpt-like"/>
</dbReference>
<evidence type="ECO:0000256" key="2">
    <source>
        <dbReference type="ARBA" id="ARBA00022448"/>
    </source>
</evidence>
<organism evidence="17 18">
    <name type="scientific">Terasakiella brassicae</name>
    <dbReference type="NCBI Taxonomy" id="1634917"/>
    <lineage>
        <taxon>Bacteria</taxon>
        <taxon>Pseudomonadati</taxon>
        <taxon>Pseudomonadota</taxon>
        <taxon>Alphaproteobacteria</taxon>
        <taxon>Rhodospirillales</taxon>
        <taxon>Terasakiellaceae</taxon>
        <taxon>Terasakiella</taxon>
    </lineage>
</organism>
<keyword evidence="10 12" id="KW-0472">Membrane</keyword>
<dbReference type="PROSITE" id="PS52016">
    <property type="entry name" value="TONB_DEPENDENT_REC_3"/>
    <property type="match status" value="1"/>
</dbReference>
<accession>A0A917C434</accession>
<evidence type="ECO:0000256" key="4">
    <source>
        <dbReference type="ARBA" id="ARBA00022496"/>
    </source>
</evidence>
<evidence type="ECO:0000256" key="6">
    <source>
        <dbReference type="ARBA" id="ARBA00022729"/>
    </source>
</evidence>
<evidence type="ECO:0000256" key="14">
    <source>
        <dbReference type="SAM" id="SignalP"/>
    </source>
</evidence>
<evidence type="ECO:0000313" key="18">
    <source>
        <dbReference type="Proteomes" id="UP000632498"/>
    </source>
</evidence>
<evidence type="ECO:0000256" key="7">
    <source>
        <dbReference type="ARBA" id="ARBA00023004"/>
    </source>
</evidence>
<evidence type="ECO:0000256" key="3">
    <source>
        <dbReference type="ARBA" id="ARBA00022452"/>
    </source>
</evidence>
<dbReference type="CDD" id="cd01347">
    <property type="entry name" value="ligand_gated_channel"/>
    <property type="match status" value="1"/>
</dbReference>
<evidence type="ECO:0000256" key="12">
    <source>
        <dbReference type="PROSITE-ProRule" id="PRU01360"/>
    </source>
</evidence>
<comment type="caution">
    <text evidence="17">The sequence shown here is derived from an EMBL/GenBank/DDBJ whole genome shotgun (WGS) entry which is preliminary data.</text>
</comment>
<dbReference type="InterPro" id="IPR036942">
    <property type="entry name" value="Beta-barrel_TonB_sf"/>
</dbReference>
<dbReference type="InterPro" id="IPR000531">
    <property type="entry name" value="Beta-barrel_TonB"/>
</dbReference>
<evidence type="ECO:0000256" key="10">
    <source>
        <dbReference type="ARBA" id="ARBA00023136"/>
    </source>
</evidence>
<reference evidence="17" key="2">
    <citation type="submission" date="2020-09" db="EMBL/GenBank/DDBJ databases">
        <authorList>
            <person name="Sun Q."/>
            <person name="Zhou Y."/>
        </authorList>
    </citation>
    <scope>NUCLEOTIDE SEQUENCE</scope>
    <source>
        <strain evidence="17">CGMCC 1.15254</strain>
    </source>
</reference>
<keyword evidence="11 12" id="KW-0998">Cell outer membrane</keyword>
<keyword evidence="7" id="KW-0408">Iron</keyword>
<keyword evidence="5 12" id="KW-0812">Transmembrane</keyword>
<dbReference type="GO" id="GO:0015344">
    <property type="term" value="F:siderophore uptake transmembrane transporter activity"/>
    <property type="evidence" value="ECO:0007669"/>
    <property type="project" value="TreeGrafter"/>
</dbReference>
<sequence length="683" mass="76385">MRSLRACLLVSSAFVICSNSVFAQSNITLEEVTVTGTREAQPKAEVSTTISSVGEEEIQNIKPQHPTEVIGRVAGAHAAITGGEGHTMAIRQPISTSPVYLYLEDGIPTRSTGFFNHNALYEINVPQSGGVEISKGPGSSLQGSDAIGGVINVLTRDPSLEEEMNMSLEYGSFGFMRGLIDYGNSWENDGLRASANMTHTDGWRDSTAYDRQATTVRWDHFVDDASSVKTIFSASNIDQETAGSSRLNRQDYENSPTTNYTPISFRKVKALRFSSAYETETVDSLTSLTGYLRWNEMEMLPNWSLGYDPVIYKTGHSSVGLMSKYRKDFEPMRTRLVVGADLDYSPGQRDESKVTRTKVGNIYTSYTVGDQIYDYDATFMSASPYAHLETSPTDKLRVSGGLRLDAIRYEYDNHLSVVTVGNWRRHDDNTVNFLHLSPKAGLTYEFSPELNGFASYKHAFRAPSEGNLFRSGKAADSIHLDPVKVDSYEMGVRGKPTQDLSYELSVYYMSKQDDILTYNDGVNRYQTNAGETLHKGIEASIGYRLTEEWKFNLASSYAKHTYEKWMPSTTVDYSGKEMTSAPRWINNATLNYTPRLLPELNLEIEWVNLGEYWMDEANTTKYEGHHLFNLRGAYKVTENFNVFGKVMNLTDRRYATAASLNGTTEEFAPGLPLSAFLGIEVKF</sequence>
<evidence type="ECO:0000259" key="15">
    <source>
        <dbReference type="Pfam" id="PF00593"/>
    </source>
</evidence>
<evidence type="ECO:0000256" key="1">
    <source>
        <dbReference type="ARBA" id="ARBA00004571"/>
    </source>
</evidence>
<dbReference type="AlphaFoldDB" id="A0A917C434"/>
<gene>
    <name evidence="17" type="ORF">GCM10011332_23980</name>
</gene>
<dbReference type="InterPro" id="IPR012910">
    <property type="entry name" value="Plug_dom"/>
</dbReference>
<dbReference type="GO" id="GO:0009279">
    <property type="term" value="C:cell outer membrane"/>
    <property type="evidence" value="ECO:0007669"/>
    <property type="project" value="UniProtKB-SubCell"/>
</dbReference>
<dbReference type="EMBL" id="BMHV01000017">
    <property type="protein sequence ID" value="GGF69024.1"/>
    <property type="molecule type" value="Genomic_DNA"/>
</dbReference>
<protein>
    <submittedName>
        <fullName evidence="17">TonB-dependent receptor</fullName>
    </submittedName>
</protein>
<keyword evidence="6 14" id="KW-0732">Signal</keyword>
<dbReference type="InterPro" id="IPR037066">
    <property type="entry name" value="Plug_dom_sf"/>
</dbReference>